<dbReference type="RefSeq" id="XP_002788518.1">
    <property type="nucleotide sequence ID" value="XM_002788472.1"/>
</dbReference>
<sequence>MRLILTVGGLSTGFASLTHKAGRFLQGNVCFEDSVERESFRNVFTNPTSPSGQSVHCHKMKVYRDQRIELVEEPGLPKEVGLSLTGRDLTMVRDNVFTVKVRVKKRGRKGHPCCPPNTIPATIELEGTVEESLQGDNVDMYMKLFGDVARGWGVRVPSPTTVPVNEYDIGEVCFAEEIPQVDSKPGQCHEMQLKPDYRINLLDGGLKGLSLSPKGLIMTDENVFDGKVRVKDKRLRGTRSIRATIKLDGSIQELAEGETQKVYSMMFGHLVKSWRQRSNGFEAREIEEHSDEEDGPIEETKILLTQSNMDRLNIEGEAGPRGLTIKANNQLEIEGNDDPTTSISLKPKTFAKTGANKWTGKVMLKPLRDKGSIVRRGLMTVTLEIQDDFADTLFEPKVDASEIQLDPDDATRLKLSAYVGKPIKASILHDGRLDPVNGRLSTDDGTEVTMSIKPQTIDGRGRRVQAKVAVKSVRSNGSREKSLGTAKMTLSLTKRDYEMINRIRSREEAERSEEEFVE</sequence>
<evidence type="ECO:0000313" key="2">
    <source>
        <dbReference type="Proteomes" id="UP000007800"/>
    </source>
</evidence>
<name>C5K4P2_PERM5</name>
<dbReference type="OMA" id="CHEMQLK"/>
<evidence type="ECO:0000313" key="1">
    <source>
        <dbReference type="EMBL" id="EER20314.1"/>
    </source>
</evidence>
<organism evidence="2">
    <name type="scientific">Perkinsus marinus (strain ATCC 50983 / TXsc)</name>
    <dbReference type="NCBI Taxonomy" id="423536"/>
    <lineage>
        <taxon>Eukaryota</taxon>
        <taxon>Sar</taxon>
        <taxon>Alveolata</taxon>
        <taxon>Perkinsozoa</taxon>
        <taxon>Perkinsea</taxon>
        <taxon>Perkinsida</taxon>
        <taxon>Perkinsidae</taxon>
        <taxon>Perkinsus</taxon>
    </lineage>
</organism>
<dbReference type="Proteomes" id="UP000007800">
    <property type="component" value="Unassembled WGS sequence"/>
</dbReference>
<keyword evidence="2" id="KW-1185">Reference proteome</keyword>
<dbReference type="AlphaFoldDB" id="C5K4P2"/>
<dbReference type="InParanoid" id="C5K4P2"/>
<reference evidence="1 2" key="1">
    <citation type="submission" date="2008-07" db="EMBL/GenBank/DDBJ databases">
        <authorList>
            <person name="El-Sayed N."/>
            <person name="Caler E."/>
            <person name="Inman J."/>
            <person name="Amedeo P."/>
            <person name="Hass B."/>
            <person name="Wortman J."/>
        </authorList>
    </citation>
    <scope>NUCLEOTIDE SEQUENCE [LARGE SCALE GENOMIC DNA]</scope>
    <source>
        <strain evidence="2">ATCC 50983 / TXsc</strain>
    </source>
</reference>
<protein>
    <submittedName>
        <fullName evidence="1">Uncharacterized protein</fullName>
    </submittedName>
</protein>
<dbReference type="EMBL" id="GG670562">
    <property type="protein sequence ID" value="EER20314.1"/>
    <property type="molecule type" value="Genomic_DNA"/>
</dbReference>
<proteinExistence type="predicted"/>
<gene>
    <name evidence="1" type="ORF">Pmar_PMAR010048</name>
</gene>
<accession>C5K4P2</accession>
<dbReference type="GeneID" id="9053867"/>
<dbReference type="OrthoDB" id="10448715at2759"/>